<dbReference type="CDD" id="cd00144">
    <property type="entry name" value="MPP_PPP_family"/>
    <property type="match status" value="1"/>
</dbReference>
<evidence type="ECO:0000256" key="2">
    <source>
        <dbReference type="RuleBase" id="RU004273"/>
    </source>
</evidence>
<dbReference type="EC" id="3.1.3.16" evidence="2"/>
<dbReference type="PROSITE" id="PS00125">
    <property type="entry name" value="SER_THR_PHOSPHATASE"/>
    <property type="match status" value="1"/>
</dbReference>
<feature type="domain" description="EF-hand" evidence="4">
    <location>
        <begin position="320"/>
        <end position="355"/>
    </location>
</feature>
<dbReference type="Proteomes" id="UP001142055">
    <property type="component" value="Chromosome 3"/>
</dbReference>
<dbReference type="SUPFAM" id="SSF56300">
    <property type="entry name" value="Metallo-dependent phosphatases"/>
    <property type="match status" value="1"/>
</dbReference>
<dbReference type="InterPro" id="IPR029052">
    <property type="entry name" value="Metallo-depent_PP-like"/>
</dbReference>
<evidence type="ECO:0000256" key="1">
    <source>
        <dbReference type="ARBA" id="ARBA00008294"/>
    </source>
</evidence>
<dbReference type="InterPro" id="IPR004843">
    <property type="entry name" value="Calcineurin-like_PHP"/>
</dbReference>
<reference evidence="5" key="1">
    <citation type="submission" date="2022-12" db="EMBL/GenBank/DDBJ databases">
        <title>Genome assemblies of Blomia tropicalis.</title>
        <authorList>
            <person name="Cui Y."/>
        </authorList>
    </citation>
    <scope>NUCLEOTIDE SEQUENCE</scope>
    <source>
        <tissue evidence="5">Adult mites</tissue>
    </source>
</reference>
<accession>A0A9Q0M224</accession>
<dbReference type="InterPro" id="IPR006186">
    <property type="entry name" value="Ser/Thr-sp_prot-phosphatase"/>
</dbReference>
<dbReference type="GO" id="GO:0004722">
    <property type="term" value="F:protein serine/threonine phosphatase activity"/>
    <property type="evidence" value="ECO:0007669"/>
    <property type="project" value="UniProtKB-EC"/>
</dbReference>
<organism evidence="5 6">
    <name type="scientific">Blomia tropicalis</name>
    <name type="common">Mite</name>
    <dbReference type="NCBI Taxonomy" id="40697"/>
    <lineage>
        <taxon>Eukaryota</taxon>
        <taxon>Metazoa</taxon>
        <taxon>Ecdysozoa</taxon>
        <taxon>Arthropoda</taxon>
        <taxon>Chelicerata</taxon>
        <taxon>Arachnida</taxon>
        <taxon>Acari</taxon>
        <taxon>Acariformes</taxon>
        <taxon>Sarcoptiformes</taxon>
        <taxon>Astigmata</taxon>
        <taxon>Glycyphagoidea</taxon>
        <taxon>Echimyopodidae</taxon>
        <taxon>Blomia</taxon>
    </lineage>
</organism>
<dbReference type="Gene3D" id="1.10.238.10">
    <property type="entry name" value="EF-hand"/>
    <property type="match status" value="1"/>
</dbReference>
<dbReference type="GO" id="GO:0005737">
    <property type="term" value="C:cytoplasm"/>
    <property type="evidence" value="ECO:0007669"/>
    <property type="project" value="TreeGrafter"/>
</dbReference>
<dbReference type="SMART" id="SM00156">
    <property type="entry name" value="PP2Ac"/>
    <property type="match status" value="1"/>
</dbReference>
<dbReference type="PROSITE" id="PS50222">
    <property type="entry name" value="EF_HAND_2"/>
    <property type="match status" value="1"/>
</dbReference>
<dbReference type="SUPFAM" id="SSF47473">
    <property type="entry name" value="EF-hand"/>
    <property type="match status" value="1"/>
</dbReference>
<evidence type="ECO:0000256" key="3">
    <source>
        <dbReference type="SAM" id="MobiDB-lite"/>
    </source>
</evidence>
<dbReference type="PANTHER" id="PTHR11668:SF496">
    <property type="entry name" value="SERINE_THREONINE-PROTEIN PHOSPHATASE"/>
    <property type="match status" value="1"/>
</dbReference>
<gene>
    <name evidence="5" type="ORF">RDWZM_008853</name>
</gene>
<dbReference type="EMBL" id="JAPWDV010000003">
    <property type="protein sequence ID" value="KAJ6217696.1"/>
    <property type="molecule type" value="Genomic_DNA"/>
</dbReference>
<dbReference type="Gene3D" id="3.60.21.10">
    <property type="match status" value="1"/>
</dbReference>
<protein>
    <recommendedName>
        <fullName evidence="2">Serine/threonine-protein phosphatase</fullName>
        <ecNumber evidence="2">3.1.3.16</ecNumber>
    </recommendedName>
</protein>
<dbReference type="PANTHER" id="PTHR11668">
    <property type="entry name" value="SERINE/THREONINE PROTEIN PHOSPHATASE"/>
    <property type="match status" value="1"/>
</dbReference>
<feature type="region of interest" description="Disordered" evidence="3">
    <location>
        <begin position="533"/>
        <end position="567"/>
    </location>
</feature>
<evidence type="ECO:0000259" key="4">
    <source>
        <dbReference type="PROSITE" id="PS50222"/>
    </source>
</evidence>
<evidence type="ECO:0000313" key="6">
    <source>
        <dbReference type="Proteomes" id="UP001142055"/>
    </source>
</evidence>
<feature type="compositionally biased region" description="Low complexity" evidence="3">
    <location>
        <begin position="548"/>
        <end position="560"/>
    </location>
</feature>
<dbReference type="InterPro" id="IPR050341">
    <property type="entry name" value="PP1_catalytic_subunit"/>
</dbReference>
<comment type="catalytic activity">
    <reaction evidence="2">
        <text>O-phospho-L-threonyl-[protein] + H2O = L-threonyl-[protein] + phosphate</text>
        <dbReference type="Rhea" id="RHEA:47004"/>
        <dbReference type="Rhea" id="RHEA-COMP:11060"/>
        <dbReference type="Rhea" id="RHEA-COMP:11605"/>
        <dbReference type="ChEBI" id="CHEBI:15377"/>
        <dbReference type="ChEBI" id="CHEBI:30013"/>
        <dbReference type="ChEBI" id="CHEBI:43474"/>
        <dbReference type="ChEBI" id="CHEBI:61977"/>
        <dbReference type="EC" id="3.1.3.16"/>
    </reaction>
</comment>
<dbReference type="GO" id="GO:0005509">
    <property type="term" value="F:calcium ion binding"/>
    <property type="evidence" value="ECO:0007669"/>
    <property type="project" value="InterPro"/>
</dbReference>
<dbReference type="OMA" id="HEVRPLQ"/>
<dbReference type="InterPro" id="IPR002048">
    <property type="entry name" value="EF_hand_dom"/>
</dbReference>
<sequence>MFDLIGNNLGQLIPNDGRNKQKSKQKVNRNQPKSGLSRKRSGLNQTSKSDKSKSLTHQLKGVFAPRLLHSASLTANSERWLDLKSMVAHGYHCAAYLIHCVQHDRIAVTRPSKSQALWMPYLPAPSHLSWQEAGLAGLLIILSNANMDLFVSLKNCPPFNTQHLVEVLDVQMPNTMTIITRLIWYIRLDKTNQKRNTDFRCCQDNESIIWLDEREISSQGSALDYLWGRKLIEMHRVVTTSYQQGIIPACSYEELVLTDVFQYMPRSPPNNQEEQLLSSTKLTEKDVERLYSDYLDNCFPSTTMTLHSFKVYMTRYGLNYNDERLEHFFRSFNFNATGYVTFSELLLGLACLDCKSIHNQTRAKFVLRYYDVRRKGYLNETDIRIMFQDMLVIEKQNDFTIEDIDNRVKQVLQTVNHVKDEASGELRISERSFLTAIGEHKFRGTSQLCRISRSILAVILNAILVDSNRKTNKISSKCYANLIENYGGTCVGCKSKRPIIDENLSLINTEGYVSIIKSNKLVETNLKVNSNIDNDSKKKIGKTKSKIRSNSIKSDNSNNNNKKKSKLRVESFDQLSLKDVEIQKFSSMMSLIELDEPSPQEMEAMEVARQLLDMIREFSIRKGDTSRPNGFMSETVSESASLCDKLDLLVRVITSQLRESRLVAVQSPAFVIGDIHGNLSDLLSMEKTLWSRYPLMGPNLVFLGDMVDRGRWSVECVTYLLSLKVLMPKKVNILRGNHEVRELQCRYTYRNECIQKYGDHYGERLWQLTNQLFDQLPLCAVIDEAVWCAHGGIPKSTDSLAEIANLPEVMSEPETESSIAWEILWSDPLNQDCFVEMARLLHIDMNNCTEGFLPNQKRGTAWAFNEVAVDHFLAANRLSHVIRAHEVPASGFFFHFRKKCATIFSCSHYCGNNNECAVMLLDRNVIRVIRVDTSQNLSATD</sequence>
<feature type="region of interest" description="Disordered" evidence="3">
    <location>
        <begin position="1"/>
        <end position="55"/>
    </location>
</feature>
<dbReference type="InterPro" id="IPR011992">
    <property type="entry name" value="EF-hand-dom_pair"/>
</dbReference>
<keyword evidence="2" id="KW-0378">Hydrolase</keyword>
<comment type="caution">
    <text evidence="5">The sequence shown here is derived from an EMBL/GenBank/DDBJ whole genome shotgun (WGS) entry which is preliminary data.</text>
</comment>
<dbReference type="PRINTS" id="PR00114">
    <property type="entry name" value="STPHPHTASE"/>
</dbReference>
<name>A0A9Q0M224_BLOTA</name>
<dbReference type="Pfam" id="PF00149">
    <property type="entry name" value="Metallophos"/>
    <property type="match status" value="1"/>
</dbReference>
<comment type="similarity">
    <text evidence="1 2">Belongs to the PPP phosphatase family.</text>
</comment>
<dbReference type="GO" id="GO:0005634">
    <property type="term" value="C:nucleus"/>
    <property type="evidence" value="ECO:0007669"/>
    <property type="project" value="TreeGrafter"/>
</dbReference>
<keyword evidence="6" id="KW-1185">Reference proteome</keyword>
<evidence type="ECO:0000313" key="5">
    <source>
        <dbReference type="EMBL" id="KAJ6217696.1"/>
    </source>
</evidence>
<dbReference type="AlphaFoldDB" id="A0A9Q0M224"/>
<proteinExistence type="inferred from homology"/>